<name>T1FBC5_HELRO</name>
<feature type="compositionally biased region" description="Basic and acidic residues" evidence="1">
    <location>
        <begin position="104"/>
        <end position="115"/>
    </location>
</feature>
<dbReference type="CTD" id="20206124"/>
<evidence type="ECO:0000313" key="4">
    <source>
        <dbReference type="Proteomes" id="UP000015101"/>
    </source>
</evidence>
<dbReference type="RefSeq" id="XP_009023652.1">
    <property type="nucleotide sequence ID" value="XM_009025404.1"/>
</dbReference>
<evidence type="ECO:0000256" key="1">
    <source>
        <dbReference type="SAM" id="MobiDB-lite"/>
    </source>
</evidence>
<reference evidence="3" key="3">
    <citation type="submission" date="2015-06" db="UniProtKB">
        <authorList>
            <consortium name="EnsemblMetazoa"/>
        </authorList>
    </citation>
    <scope>IDENTIFICATION</scope>
</reference>
<dbReference type="EnsemblMetazoa" id="HelroT177202">
    <property type="protein sequence ID" value="HelroP177202"/>
    <property type="gene ID" value="HelroG177202"/>
</dbReference>
<feature type="compositionally biased region" description="Polar residues" evidence="1">
    <location>
        <begin position="206"/>
        <end position="220"/>
    </location>
</feature>
<protein>
    <submittedName>
        <fullName evidence="2 3">Uncharacterized protein</fullName>
    </submittedName>
</protein>
<dbReference type="Proteomes" id="UP000015101">
    <property type="component" value="Unassembled WGS sequence"/>
</dbReference>
<feature type="region of interest" description="Disordered" evidence="1">
    <location>
        <begin position="72"/>
        <end position="151"/>
    </location>
</feature>
<sequence length="352" mass="40350">MAASLKKQPNFSKICENLYIGDQMAMEQIPILDFTHILCVDKDMPHFNWMDTVKVHVSRTFFVPSLKKLTKGSHEDNLRTKSESHIYSQQNINKNQNEEEETDEHSQMRKNLQIDKRRRMSKMPKYPIAAHLKKTHSEKSQNKVVKRADSSQNDFFNEHSIFSEEAKDKTATSRKGKASKKASKRGSGTRSSLKMKLTTLPKKSDNSLSESINDVESSNSLSRPQSFLKKLNFSAENDNLASKFSASSRRENKGIYYQTLLFQGGPEGPLEEDILKDAVRWLKLYCTPDNKVLVASCHGFRKAGAVVLAFLFAHNLSKSFDECFHMLNCRRPVMMSVNLKTKLEKMYPRKIN</sequence>
<feature type="compositionally biased region" description="Basic residues" evidence="1">
    <location>
        <begin position="172"/>
        <end position="184"/>
    </location>
</feature>
<feature type="compositionally biased region" description="Basic and acidic residues" evidence="1">
    <location>
        <begin position="72"/>
        <end position="84"/>
    </location>
</feature>
<evidence type="ECO:0000313" key="2">
    <source>
        <dbReference type="EMBL" id="ESN98317.1"/>
    </source>
</evidence>
<proteinExistence type="predicted"/>
<dbReference type="EMBL" id="KB097182">
    <property type="protein sequence ID" value="ESN98317.1"/>
    <property type="molecule type" value="Genomic_DNA"/>
</dbReference>
<evidence type="ECO:0000313" key="3">
    <source>
        <dbReference type="EnsemblMetazoa" id="HelroP177202"/>
    </source>
</evidence>
<dbReference type="KEGG" id="hro:HELRODRAFT_177202"/>
<dbReference type="SUPFAM" id="SSF52799">
    <property type="entry name" value="(Phosphotyrosine protein) phosphatases II"/>
    <property type="match status" value="1"/>
</dbReference>
<dbReference type="Gene3D" id="3.90.190.10">
    <property type="entry name" value="Protein tyrosine phosphatase superfamily"/>
    <property type="match status" value="1"/>
</dbReference>
<organism evidence="3 4">
    <name type="scientific">Helobdella robusta</name>
    <name type="common">Californian leech</name>
    <dbReference type="NCBI Taxonomy" id="6412"/>
    <lineage>
        <taxon>Eukaryota</taxon>
        <taxon>Metazoa</taxon>
        <taxon>Spiralia</taxon>
        <taxon>Lophotrochozoa</taxon>
        <taxon>Annelida</taxon>
        <taxon>Clitellata</taxon>
        <taxon>Hirudinea</taxon>
        <taxon>Rhynchobdellida</taxon>
        <taxon>Glossiphoniidae</taxon>
        <taxon>Helobdella</taxon>
    </lineage>
</organism>
<dbReference type="EMBL" id="AMQM01005963">
    <property type="status" value="NOT_ANNOTATED_CDS"/>
    <property type="molecule type" value="Genomic_DNA"/>
</dbReference>
<accession>T1FBC5</accession>
<dbReference type="InParanoid" id="T1FBC5"/>
<reference evidence="2 4" key="2">
    <citation type="journal article" date="2013" name="Nature">
        <title>Insights into bilaterian evolution from three spiralian genomes.</title>
        <authorList>
            <person name="Simakov O."/>
            <person name="Marletaz F."/>
            <person name="Cho S.J."/>
            <person name="Edsinger-Gonzales E."/>
            <person name="Havlak P."/>
            <person name="Hellsten U."/>
            <person name="Kuo D.H."/>
            <person name="Larsson T."/>
            <person name="Lv J."/>
            <person name="Arendt D."/>
            <person name="Savage R."/>
            <person name="Osoegawa K."/>
            <person name="de Jong P."/>
            <person name="Grimwood J."/>
            <person name="Chapman J.A."/>
            <person name="Shapiro H."/>
            <person name="Aerts A."/>
            <person name="Otillar R.P."/>
            <person name="Terry A.Y."/>
            <person name="Boore J.L."/>
            <person name="Grigoriev I.V."/>
            <person name="Lindberg D.R."/>
            <person name="Seaver E.C."/>
            <person name="Weisblat D.A."/>
            <person name="Putnam N.H."/>
            <person name="Rokhsar D.S."/>
        </authorList>
    </citation>
    <scope>NUCLEOTIDE SEQUENCE</scope>
</reference>
<dbReference type="GeneID" id="20206124"/>
<dbReference type="HOGENOM" id="CLU_788189_0_0_1"/>
<dbReference type="AlphaFoldDB" id="T1FBC5"/>
<keyword evidence="4" id="KW-1185">Reference proteome</keyword>
<feature type="region of interest" description="Disordered" evidence="1">
    <location>
        <begin position="166"/>
        <end position="220"/>
    </location>
</feature>
<reference evidence="4" key="1">
    <citation type="submission" date="2012-12" db="EMBL/GenBank/DDBJ databases">
        <authorList>
            <person name="Hellsten U."/>
            <person name="Grimwood J."/>
            <person name="Chapman J.A."/>
            <person name="Shapiro H."/>
            <person name="Aerts A."/>
            <person name="Otillar R.P."/>
            <person name="Terry A.Y."/>
            <person name="Boore J.L."/>
            <person name="Simakov O."/>
            <person name="Marletaz F."/>
            <person name="Cho S.-J."/>
            <person name="Edsinger-Gonzales E."/>
            <person name="Havlak P."/>
            <person name="Kuo D.-H."/>
            <person name="Larsson T."/>
            <person name="Lv J."/>
            <person name="Arendt D."/>
            <person name="Savage R."/>
            <person name="Osoegawa K."/>
            <person name="de Jong P."/>
            <person name="Lindberg D.R."/>
            <person name="Seaver E.C."/>
            <person name="Weisblat D.A."/>
            <person name="Putnam N.H."/>
            <person name="Grigoriev I.V."/>
            <person name="Rokhsar D.S."/>
        </authorList>
    </citation>
    <scope>NUCLEOTIDE SEQUENCE</scope>
</reference>
<gene>
    <name evidence="3" type="primary">20206124</name>
    <name evidence="2" type="ORF">HELRODRAFT_177202</name>
</gene>
<feature type="compositionally biased region" description="Basic and acidic residues" evidence="1">
    <location>
        <begin position="135"/>
        <end position="149"/>
    </location>
</feature>
<dbReference type="InterPro" id="IPR029021">
    <property type="entry name" value="Prot-tyrosine_phosphatase-like"/>
</dbReference>